<dbReference type="InterPro" id="IPR029058">
    <property type="entry name" value="AB_hydrolase_fold"/>
</dbReference>
<dbReference type="Gene3D" id="3.40.50.1820">
    <property type="entry name" value="alpha/beta hydrolase"/>
    <property type="match status" value="1"/>
</dbReference>
<reference evidence="1 2" key="1">
    <citation type="submission" date="2020-04" db="EMBL/GenBank/DDBJ databases">
        <title>Hymenobacter polaris sp. nov., isolated from Arctic soil.</title>
        <authorList>
            <person name="Dahal R.H."/>
        </authorList>
    </citation>
    <scope>NUCLEOTIDE SEQUENCE [LARGE SCALE GENOMIC DNA]</scope>
    <source>
        <strain evidence="1 2">RP-2-7</strain>
    </source>
</reference>
<evidence type="ECO:0000313" key="1">
    <source>
        <dbReference type="EMBL" id="NML67736.1"/>
    </source>
</evidence>
<sequence length="319" mass="35767">MRKPLAVQLQIVLLCLLHAFAPLFALGQAPVPKPPLPHVASGTVRRFEAFPSKFVAPRSVDVWLPAGYPAAGRYDVLYMHDGQALFDSTTTWNHQEWQVDETLGRLEASRTVRPTIVVAIWNNGALRHPEYYPQKPLATLDTAVRRRLVQGVFKSPPLADNYLRFLTQELKPFVDKTFATRPERDHTFIMGSSMGGLISLYALCEYPQVFGGAACLSTHWIGGWGTDRAALAAGFQQYVQAHLPPANTGHRLYFDHGSTTLDSLYAPHQQAIDAILRRRGYSAANWETRVYPGADHSERAWSRRLAEPLRFLLSPRAKP</sequence>
<dbReference type="PANTHER" id="PTHR48098">
    <property type="entry name" value="ENTEROCHELIN ESTERASE-RELATED"/>
    <property type="match status" value="1"/>
</dbReference>
<dbReference type="PANTHER" id="PTHR48098:SF6">
    <property type="entry name" value="FERRI-BACILLIBACTIN ESTERASE BESA"/>
    <property type="match status" value="1"/>
</dbReference>
<keyword evidence="2" id="KW-1185">Reference proteome</keyword>
<name>A0A7Y0AHZ4_9BACT</name>
<dbReference type="AlphaFoldDB" id="A0A7Y0AHZ4"/>
<evidence type="ECO:0000313" key="2">
    <source>
        <dbReference type="Proteomes" id="UP000559626"/>
    </source>
</evidence>
<dbReference type="InterPro" id="IPR050583">
    <property type="entry name" value="Mycobacterial_A85_antigen"/>
</dbReference>
<dbReference type="InterPro" id="IPR000801">
    <property type="entry name" value="Esterase-like"/>
</dbReference>
<proteinExistence type="predicted"/>
<dbReference type="Proteomes" id="UP000559626">
    <property type="component" value="Unassembled WGS sequence"/>
</dbReference>
<gene>
    <name evidence="1" type="ORF">HHL22_21250</name>
</gene>
<dbReference type="SUPFAM" id="SSF53474">
    <property type="entry name" value="alpha/beta-Hydrolases"/>
    <property type="match status" value="1"/>
</dbReference>
<accession>A0A7Y0AHZ4</accession>
<dbReference type="EMBL" id="JABBGH010000003">
    <property type="protein sequence ID" value="NML67736.1"/>
    <property type="molecule type" value="Genomic_DNA"/>
</dbReference>
<organism evidence="1 2">
    <name type="scientific">Hymenobacter polaris</name>
    <dbReference type="NCBI Taxonomy" id="2682546"/>
    <lineage>
        <taxon>Bacteria</taxon>
        <taxon>Pseudomonadati</taxon>
        <taxon>Bacteroidota</taxon>
        <taxon>Cytophagia</taxon>
        <taxon>Cytophagales</taxon>
        <taxon>Hymenobacteraceae</taxon>
        <taxon>Hymenobacter</taxon>
    </lineage>
</organism>
<protein>
    <submittedName>
        <fullName evidence="1">Esterase family protein</fullName>
    </submittedName>
</protein>
<dbReference type="Pfam" id="PF00756">
    <property type="entry name" value="Esterase"/>
    <property type="match status" value="1"/>
</dbReference>
<comment type="caution">
    <text evidence="1">The sequence shown here is derived from an EMBL/GenBank/DDBJ whole genome shotgun (WGS) entry which is preliminary data.</text>
</comment>